<organism evidence="9 10">
    <name type="scientific">Jannaschia seosinensis</name>
    <dbReference type="NCBI Taxonomy" id="313367"/>
    <lineage>
        <taxon>Bacteria</taxon>
        <taxon>Pseudomonadati</taxon>
        <taxon>Pseudomonadota</taxon>
        <taxon>Alphaproteobacteria</taxon>
        <taxon>Rhodobacterales</taxon>
        <taxon>Roseobacteraceae</taxon>
        <taxon>Jannaschia</taxon>
    </lineage>
</organism>
<evidence type="ECO:0000256" key="8">
    <source>
        <dbReference type="HAMAP-Rule" id="MF_00692"/>
    </source>
</evidence>
<feature type="binding site" evidence="8">
    <location>
        <position position="85"/>
    </location>
    <ligand>
        <name>ATP</name>
        <dbReference type="ChEBI" id="CHEBI:30616"/>
    </ligand>
</feature>
<feature type="binding site" evidence="8">
    <location>
        <position position="251"/>
    </location>
    <ligand>
        <name>Mg(2+)</name>
        <dbReference type="ChEBI" id="CHEBI:18420"/>
    </ligand>
</feature>
<dbReference type="OrthoDB" id="9776281at2"/>
<evidence type="ECO:0000256" key="3">
    <source>
        <dbReference type="ARBA" id="ARBA00022695"/>
    </source>
</evidence>
<feature type="binding site" evidence="8">
    <location>
        <position position="83"/>
    </location>
    <ligand>
        <name>ATP</name>
        <dbReference type="ChEBI" id="CHEBI:30616"/>
    </ligand>
</feature>
<keyword evidence="10" id="KW-1185">Reference proteome</keyword>
<evidence type="ECO:0000256" key="7">
    <source>
        <dbReference type="ARBA" id="ARBA00022842"/>
    </source>
</evidence>
<name>A0A0M7BFF1_9RHOB</name>
<dbReference type="GO" id="GO:0005524">
    <property type="term" value="F:ATP binding"/>
    <property type="evidence" value="ECO:0007669"/>
    <property type="project" value="UniProtKB-UniRule"/>
</dbReference>
<feature type="active site" description="Proton acceptor" evidence="8">
    <location>
        <position position="241"/>
    </location>
</feature>
<comment type="catalytic activity">
    <reaction evidence="8">
        <text>L-threonyl-[protein] + ATP = 3-O-(5'-adenylyl)-L-threonyl-[protein] + diphosphate</text>
        <dbReference type="Rhea" id="RHEA:54292"/>
        <dbReference type="Rhea" id="RHEA-COMP:11060"/>
        <dbReference type="Rhea" id="RHEA-COMP:13847"/>
        <dbReference type="ChEBI" id="CHEBI:30013"/>
        <dbReference type="ChEBI" id="CHEBI:30616"/>
        <dbReference type="ChEBI" id="CHEBI:33019"/>
        <dbReference type="ChEBI" id="CHEBI:138113"/>
        <dbReference type="EC" id="2.7.7.108"/>
    </reaction>
</comment>
<dbReference type="GO" id="GO:0000287">
    <property type="term" value="F:magnesium ion binding"/>
    <property type="evidence" value="ECO:0007669"/>
    <property type="project" value="UniProtKB-UniRule"/>
</dbReference>
<comment type="catalytic activity">
    <reaction evidence="8">
        <text>L-tyrosyl-[protein] + UTP = O-(5'-uridylyl)-L-tyrosyl-[protein] + diphosphate</text>
        <dbReference type="Rhea" id="RHEA:83887"/>
        <dbReference type="Rhea" id="RHEA-COMP:10136"/>
        <dbReference type="Rhea" id="RHEA-COMP:20238"/>
        <dbReference type="ChEBI" id="CHEBI:33019"/>
        <dbReference type="ChEBI" id="CHEBI:46398"/>
        <dbReference type="ChEBI" id="CHEBI:46858"/>
        <dbReference type="ChEBI" id="CHEBI:90602"/>
    </reaction>
</comment>
<evidence type="ECO:0000256" key="5">
    <source>
        <dbReference type="ARBA" id="ARBA00022741"/>
    </source>
</evidence>
<keyword evidence="8" id="KW-0464">Manganese</keyword>
<proteinExistence type="inferred from homology"/>
<dbReference type="GO" id="GO:0030145">
    <property type="term" value="F:manganese ion binding"/>
    <property type="evidence" value="ECO:0007669"/>
    <property type="project" value="UniProtKB-UniRule"/>
</dbReference>
<evidence type="ECO:0000256" key="2">
    <source>
        <dbReference type="ARBA" id="ARBA00022679"/>
    </source>
</evidence>
<dbReference type="Proteomes" id="UP000049455">
    <property type="component" value="Unassembled WGS sequence"/>
</dbReference>
<keyword evidence="6 8" id="KW-0067">ATP-binding</keyword>
<comment type="catalytic activity">
    <reaction evidence="8">
        <text>L-tyrosyl-[protein] + ATP = O-(5'-adenylyl)-L-tyrosyl-[protein] + diphosphate</text>
        <dbReference type="Rhea" id="RHEA:54288"/>
        <dbReference type="Rhea" id="RHEA-COMP:10136"/>
        <dbReference type="Rhea" id="RHEA-COMP:13846"/>
        <dbReference type="ChEBI" id="CHEBI:30616"/>
        <dbReference type="ChEBI" id="CHEBI:33019"/>
        <dbReference type="ChEBI" id="CHEBI:46858"/>
        <dbReference type="ChEBI" id="CHEBI:83624"/>
        <dbReference type="EC" id="2.7.7.108"/>
    </reaction>
</comment>
<feature type="binding site" evidence="8">
    <location>
        <position position="176"/>
    </location>
    <ligand>
        <name>ATP</name>
        <dbReference type="ChEBI" id="CHEBI:30616"/>
    </ligand>
</feature>
<feature type="binding site" evidence="8">
    <location>
        <position position="251"/>
    </location>
    <ligand>
        <name>ATP</name>
        <dbReference type="ChEBI" id="CHEBI:30616"/>
    </ligand>
</feature>
<comment type="function">
    <text evidence="8">Nucleotidyltransferase involved in the post-translational modification of proteins. It can catalyze the addition of adenosine monophosphate (AMP) or uridine monophosphate (UMP) to a protein, resulting in modifications known as AMPylation and UMPylation.</text>
</comment>
<accession>A0A0M7BFF1</accession>
<feature type="binding site" evidence="8">
    <location>
        <position position="118"/>
    </location>
    <ligand>
        <name>ATP</name>
        <dbReference type="ChEBI" id="CHEBI:30616"/>
    </ligand>
</feature>
<comment type="cofactor">
    <cofactor evidence="8">
        <name>Mg(2+)</name>
        <dbReference type="ChEBI" id="CHEBI:18420"/>
    </cofactor>
    <cofactor evidence="8">
        <name>Mn(2+)</name>
        <dbReference type="ChEBI" id="CHEBI:29035"/>
    </cofactor>
</comment>
<dbReference type="STRING" id="313367.JSE7799_03649"/>
<evidence type="ECO:0000256" key="1">
    <source>
        <dbReference type="ARBA" id="ARBA00009747"/>
    </source>
</evidence>
<dbReference type="EC" id="2.7.7.108" evidence="8"/>
<dbReference type="RefSeq" id="WP_055664899.1">
    <property type="nucleotide sequence ID" value="NZ_CYPR01000240.1"/>
</dbReference>
<dbReference type="EMBL" id="CYPR01000240">
    <property type="protein sequence ID" value="CUH40909.1"/>
    <property type="molecule type" value="Genomic_DNA"/>
</dbReference>
<gene>
    <name evidence="8" type="primary">ydiU</name>
    <name evidence="8" type="synonym">selO</name>
    <name evidence="9" type="ORF">JSE7799_03649</name>
</gene>
<keyword evidence="2 8" id="KW-0808">Transferase</keyword>
<comment type="catalytic activity">
    <reaction evidence="8">
        <text>L-histidyl-[protein] + UTP = N(tele)-(5'-uridylyl)-L-histidyl-[protein] + diphosphate</text>
        <dbReference type="Rhea" id="RHEA:83891"/>
        <dbReference type="Rhea" id="RHEA-COMP:9745"/>
        <dbReference type="Rhea" id="RHEA-COMP:20239"/>
        <dbReference type="ChEBI" id="CHEBI:29979"/>
        <dbReference type="ChEBI" id="CHEBI:33019"/>
        <dbReference type="ChEBI" id="CHEBI:46398"/>
        <dbReference type="ChEBI" id="CHEBI:233474"/>
    </reaction>
</comment>
<evidence type="ECO:0000256" key="6">
    <source>
        <dbReference type="ARBA" id="ARBA00022840"/>
    </source>
</evidence>
<dbReference type="EC" id="2.7.7.-" evidence="8"/>
<dbReference type="GO" id="GO:0070733">
    <property type="term" value="F:AMPylase activity"/>
    <property type="evidence" value="ECO:0007669"/>
    <property type="project" value="UniProtKB-EC"/>
</dbReference>
<dbReference type="InterPro" id="IPR003846">
    <property type="entry name" value="SelO"/>
</dbReference>
<dbReference type="HAMAP" id="MF_00692">
    <property type="entry name" value="SelO"/>
    <property type="match status" value="1"/>
</dbReference>
<keyword evidence="5 8" id="KW-0547">Nucleotide-binding</keyword>
<feature type="binding site" evidence="8">
    <location>
        <position position="117"/>
    </location>
    <ligand>
        <name>ATP</name>
        <dbReference type="ChEBI" id="CHEBI:30616"/>
    </ligand>
</feature>
<evidence type="ECO:0000256" key="4">
    <source>
        <dbReference type="ARBA" id="ARBA00022723"/>
    </source>
</evidence>
<dbReference type="NCBIfam" id="NF000658">
    <property type="entry name" value="PRK00029.1"/>
    <property type="match status" value="1"/>
</dbReference>
<feature type="binding site" evidence="8">
    <location>
        <position position="105"/>
    </location>
    <ligand>
        <name>ATP</name>
        <dbReference type="ChEBI" id="CHEBI:30616"/>
    </ligand>
</feature>
<keyword evidence="7 8" id="KW-0460">Magnesium</keyword>
<keyword evidence="4 8" id="KW-0479">Metal-binding</keyword>
<evidence type="ECO:0000313" key="10">
    <source>
        <dbReference type="Proteomes" id="UP000049455"/>
    </source>
</evidence>
<dbReference type="PANTHER" id="PTHR32057">
    <property type="entry name" value="PROTEIN ADENYLYLTRANSFERASE SELO, MITOCHONDRIAL"/>
    <property type="match status" value="1"/>
</dbReference>
<comment type="similarity">
    <text evidence="1 8">Belongs to the SELO family.</text>
</comment>
<evidence type="ECO:0000313" key="9">
    <source>
        <dbReference type="EMBL" id="CUH40909.1"/>
    </source>
</evidence>
<feature type="binding site" evidence="8">
    <location>
        <position position="86"/>
    </location>
    <ligand>
        <name>ATP</name>
        <dbReference type="ChEBI" id="CHEBI:30616"/>
    </ligand>
</feature>
<reference evidence="9 10" key="1">
    <citation type="submission" date="2015-09" db="EMBL/GenBank/DDBJ databases">
        <authorList>
            <person name="Jackson K.R."/>
            <person name="Lunt B.L."/>
            <person name="Fisher J.N.B."/>
            <person name="Gardner A.V."/>
            <person name="Bailey M.E."/>
            <person name="Deus L.M."/>
            <person name="Earl A.S."/>
            <person name="Gibby P.D."/>
            <person name="Hartmann K.A."/>
            <person name="Liu J.E."/>
            <person name="Manci A.M."/>
            <person name="Nielsen D.A."/>
            <person name="Solomon M.B."/>
            <person name="Breakwell D.P."/>
            <person name="Burnett S.H."/>
            <person name="Grose J.H."/>
        </authorList>
    </citation>
    <scope>NUCLEOTIDE SEQUENCE [LARGE SCALE GENOMIC DNA]</scope>
    <source>
        <strain evidence="9 10">CECT 7799</strain>
    </source>
</reference>
<comment type="catalytic activity">
    <reaction evidence="8">
        <text>L-seryl-[protein] + UTP = O-(5'-uridylyl)-L-seryl-[protein] + diphosphate</text>
        <dbReference type="Rhea" id="RHEA:64604"/>
        <dbReference type="Rhea" id="RHEA-COMP:9863"/>
        <dbReference type="Rhea" id="RHEA-COMP:16635"/>
        <dbReference type="ChEBI" id="CHEBI:29999"/>
        <dbReference type="ChEBI" id="CHEBI:33019"/>
        <dbReference type="ChEBI" id="CHEBI:46398"/>
        <dbReference type="ChEBI" id="CHEBI:156051"/>
    </reaction>
</comment>
<dbReference type="Pfam" id="PF02696">
    <property type="entry name" value="SelO"/>
    <property type="match status" value="1"/>
</dbReference>
<feature type="binding site" evidence="8">
    <location>
        <position position="169"/>
    </location>
    <ligand>
        <name>ATP</name>
        <dbReference type="ChEBI" id="CHEBI:30616"/>
    </ligand>
</feature>
<sequence length="462" mass="50939">MFAFDNSYARLPERFYTKMAPKPVAAPEWIALNEELARELGLDPAALRGAPEIFAGNRLPEGADPLAQLYAGHQFGGWSPQLGDGRAILLGEHVHDGRRYDVQLKGSGPTPYSRMGDGRAALGPVIREYVVSEAMAALGLPTTRALAAVRTGEDVLRQEGPQPGAVLTRIAASHIRVGTFQVFASRDDTDALRLLLEHAIVRHAPDAEGPMDLLRHVMRVQADLIARWMGLGFIHGVMNTDNMTISGETIDYGPCAFMETYHPDTVFSSIDQFGRYAWKNQPDIALWNLAQLATSLLPLMGERQTAIAEATEVLDGFRDLYEASWGRVMSAKIGVDDMSLAMELLDIMSEGEGDFTNTFRALTVAPDAARDQVMNRDRFDDWFARWQARDPDGDAMARANPAIIPRNHRVEEAIAAGYAGDLAAFHALNAVLADPWRETEENVAYRRPATAEERVMRTFCGT</sequence>
<dbReference type="AlphaFoldDB" id="A0A0M7BFF1"/>
<comment type="catalytic activity">
    <reaction evidence="8">
        <text>L-seryl-[protein] + ATP = 3-O-(5'-adenylyl)-L-seryl-[protein] + diphosphate</text>
        <dbReference type="Rhea" id="RHEA:58120"/>
        <dbReference type="Rhea" id="RHEA-COMP:9863"/>
        <dbReference type="Rhea" id="RHEA-COMP:15073"/>
        <dbReference type="ChEBI" id="CHEBI:29999"/>
        <dbReference type="ChEBI" id="CHEBI:30616"/>
        <dbReference type="ChEBI" id="CHEBI:33019"/>
        <dbReference type="ChEBI" id="CHEBI:142516"/>
        <dbReference type="EC" id="2.7.7.108"/>
    </reaction>
</comment>
<keyword evidence="3 8" id="KW-0548">Nucleotidyltransferase</keyword>
<dbReference type="PANTHER" id="PTHR32057:SF14">
    <property type="entry name" value="PROTEIN ADENYLYLTRANSFERASE SELO, MITOCHONDRIAL"/>
    <property type="match status" value="1"/>
</dbReference>
<feature type="binding site" evidence="8">
    <location>
        <position position="242"/>
    </location>
    <ligand>
        <name>Mg(2+)</name>
        <dbReference type="ChEBI" id="CHEBI:18420"/>
    </ligand>
</feature>
<protein>
    <recommendedName>
        <fullName evidence="8">Protein nucleotidyltransferase YdiU</fullName>
        <ecNumber evidence="8">2.7.7.-</ecNumber>
    </recommendedName>
    <alternativeName>
        <fullName evidence="8">Protein adenylyltransferase YdiU</fullName>
        <ecNumber evidence="8">2.7.7.108</ecNumber>
    </alternativeName>
    <alternativeName>
        <fullName evidence="8">Protein uridylyltransferase YdiU</fullName>
        <ecNumber evidence="8">2.7.7.-</ecNumber>
    </alternativeName>
</protein>